<organism evidence="1 2">
    <name type="scientific">Gaiella occulta</name>
    <dbReference type="NCBI Taxonomy" id="1002870"/>
    <lineage>
        <taxon>Bacteria</taxon>
        <taxon>Bacillati</taxon>
        <taxon>Actinomycetota</taxon>
        <taxon>Thermoleophilia</taxon>
        <taxon>Gaiellales</taxon>
        <taxon>Gaiellaceae</taxon>
        <taxon>Gaiella</taxon>
    </lineage>
</organism>
<accession>A0A7M2YTN3</accession>
<dbReference type="Proteomes" id="UP000254134">
    <property type="component" value="Unassembled WGS sequence"/>
</dbReference>
<sequence>MPFLRVSPAITDLRMVAYLGVPLTSRERLPIGSLCVAGGEPAPPRA</sequence>
<dbReference type="RefSeq" id="WP_181813719.1">
    <property type="nucleotide sequence ID" value="NZ_QQZY01000009.1"/>
</dbReference>
<comment type="caution">
    <text evidence="1">The sequence shown here is derived from an EMBL/GenBank/DDBJ whole genome shotgun (WGS) entry which is preliminary data.</text>
</comment>
<keyword evidence="2" id="KW-1185">Reference proteome</keyword>
<dbReference type="EMBL" id="QQZY01000009">
    <property type="protein sequence ID" value="RDI73511.1"/>
    <property type="molecule type" value="Genomic_DNA"/>
</dbReference>
<dbReference type="AlphaFoldDB" id="A0A7M2YTN3"/>
<evidence type="ECO:0000313" key="2">
    <source>
        <dbReference type="Proteomes" id="UP000254134"/>
    </source>
</evidence>
<proteinExistence type="predicted"/>
<reference evidence="2" key="2">
    <citation type="journal article" date="2019" name="MicrobiologyOpen">
        <title>High-quality draft genome sequence of Gaiella occulta isolated from a 150 meter deep mineral water borehole and comparison with the genome sequences of other deep-branching lineages of the phylum Actinobacteria.</title>
        <authorList>
            <person name="Severino R."/>
            <person name="Froufe H.J.C."/>
            <person name="Barroso C."/>
            <person name="Albuquerque L."/>
            <person name="Lobo-da-Cunha A."/>
            <person name="da Costa M.S."/>
            <person name="Egas C."/>
        </authorList>
    </citation>
    <scope>NUCLEOTIDE SEQUENCE [LARGE SCALE GENOMIC DNA]</scope>
    <source>
        <strain evidence="2">F2-233</strain>
    </source>
</reference>
<name>A0A7M2YTN3_9ACTN</name>
<protein>
    <submittedName>
        <fullName evidence="1">Uncharacterized protein</fullName>
    </submittedName>
</protein>
<evidence type="ECO:0000313" key="1">
    <source>
        <dbReference type="EMBL" id="RDI73511.1"/>
    </source>
</evidence>
<reference evidence="1 2" key="1">
    <citation type="submission" date="2018-07" db="EMBL/GenBank/DDBJ databases">
        <title>High-quality-draft genome sequence of Gaiella occulta.</title>
        <authorList>
            <person name="Severino R."/>
            <person name="Froufe H.J.C."/>
            <person name="Rainey F.A."/>
            <person name="Barroso C."/>
            <person name="Albuquerque L."/>
            <person name="Lobo-Da-Cunha A."/>
            <person name="Da Costa M.S."/>
            <person name="Egas C."/>
        </authorList>
    </citation>
    <scope>NUCLEOTIDE SEQUENCE [LARGE SCALE GENOMIC DNA]</scope>
    <source>
        <strain evidence="1 2">F2-233</strain>
    </source>
</reference>
<gene>
    <name evidence="1" type="ORF">Gocc_2867</name>
</gene>